<reference evidence="1 2" key="1">
    <citation type="submission" date="2018-11" db="EMBL/GenBank/DDBJ databases">
        <authorList>
            <consortium name="Pathogen Informatics"/>
        </authorList>
    </citation>
    <scope>NUCLEOTIDE SEQUENCE [LARGE SCALE GENOMIC DNA]</scope>
    <source>
        <strain evidence="1 2">Zambia</strain>
    </source>
</reference>
<dbReference type="EMBL" id="UZAI01017002">
    <property type="protein sequence ID" value="VDP19212.1"/>
    <property type="molecule type" value="Genomic_DNA"/>
</dbReference>
<name>A0A183MID8_9TREM</name>
<sequence>MINYNWTELERIAQDRVGWRMLFKLYKIMEPQHKDMYYRIENALSISIELILDKVEIINSNDKFSPVLLIFSNHSLMDDSSYYWNKTTIQKHCEDGPLGKIKVC</sequence>
<keyword evidence="2" id="KW-1185">Reference proteome</keyword>
<gene>
    <name evidence="1" type="ORF">SMRZ_LOCUS15813</name>
</gene>
<evidence type="ECO:0000313" key="2">
    <source>
        <dbReference type="Proteomes" id="UP000277204"/>
    </source>
</evidence>
<dbReference type="Proteomes" id="UP000277204">
    <property type="component" value="Unassembled WGS sequence"/>
</dbReference>
<evidence type="ECO:0000313" key="1">
    <source>
        <dbReference type="EMBL" id="VDP19212.1"/>
    </source>
</evidence>
<proteinExistence type="predicted"/>
<dbReference type="AlphaFoldDB" id="A0A183MID8"/>
<protein>
    <submittedName>
        <fullName evidence="1">Uncharacterized protein</fullName>
    </submittedName>
</protein>
<accession>A0A183MID8</accession>
<organism evidence="1 2">
    <name type="scientific">Schistosoma margrebowiei</name>
    <dbReference type="NCBI Taxonomy" id="48269"/>
    <lineage>
        <taxon>Eukaryota</taxon>
        <taxon>Metazoa</taxon>
        <taxon>Spiralia</taxon>
        <taxon>Lophotrochozoa</taxon>
        <taxon>Platyhelminthes</taxon>
        <taxon>Trematoda</taxon>
        <taxon>Digenea</taxon>
        <taxon>Strigeidida</taxon>
        <taxon>Schistosomatoidea</taxon>
        <taxon>Schistosomatidae</taxon>
        <taxon>Schistosoma</taxon>
    </lineage>
</organism>